<name>A0A1I7XJG6_HETBA</name>
<dbReference type="FunFam" id="3.30.40.10:FF:000122">
    <property type="entry name" value="polycomb group RING finger protein 1"/>
    <property type="match status" value="1"/>
</dbReference>
<dbReference type="InterPro" id="IPR000571">
    <property type="entry name" value="Znf_CCCH"/>
</dbReference>
<evidence type="ECO:0000313" key="16">
    <source>
        <dbReference type="WBParaSite" id="Hba_17657"/>
    </source>
</evidence>
<evidence type="ECO:0000256" key="4">
    <source>
        <dbReference type="ARBA" id="ARBA00022723"/>
    </source>
</evidence>
<dbReference type="InterPro" id="IPR013083">
    <property type="entry name" value="Znf_RING/FYVE/PHD"/>
</dbReference>
<dbReference type="Gene3D" id="4.10.1000.10">
    <property type="entry name" value="Zinc finger, CCCH-type"/>
    <property type="match status" value="1"/>
</dbReference>
<dbReference type="Pfam" id="PF00642">
    <property type="entry name" value="zf-CCCH"/>
    <property type="match status" value="2"/>
</dbReference>
<dbReference type="SMART" id="SM00184">
    <property type="entry name" value="RING"/>
    <property type="match status" value="1"/>
</dbReference>
<dbReference type="Gene3D" id="3.30.40.10">
    <property type="entry name" value="Zinc/RING finger domain, C3HC4 (zinc finger)"/>
    <property type="match status" value="1"/>
</dbReference>
<keyword evidence="15" id="KW-1185">Reference proteome</keyword>
<feature type="zinc finger region" description="C3H1-type" evidence="10">
    <location>
        <begin position="142"/>
        <end position="166"/>
    </location>
</feature>
<evidence type="ECO:0000259" key="12">
    <source>
        <dbReference type="PROSITE" id="PS50089"/>
    </source>
</evidence>
<feature type="zinc finger region" description="C3H1-type" evidence="10">
    <location>
        <begin position="86"/>
        <end position="113"/>
    </location>
</feature>
<dbReference type="PROSITE" id="PS50089">
    <property type="entry name" value="ZF_RING_2"/>
    <property type="match status" value="1"/>
</dbReference>
<reference evidence="16" key="1">
    <citation type="submission" date="2016-11" db="UniProtKB">
        <authorList>
            <consortium name="WormBaseParasite"/>
        </authorList>
    </citation>
    <scope>IDENTIFICATION</scope>
</reference>
<evidence type="ECO:0000256" key="1">
    <source>
        <dbReference type="ARBA" id="ARBA00004123"/>
    </source>
</evidence>
<dbReference type="InterPro" id="IPR036875">
    <property type="entry name" value="Znf_CCHC_sf"/>
</dbReference>
<protein>
    <recommendedName>
        <fullName evidence="2">Cleavage and polyadenylation specificity factor subunit 4</fullName>
    </recommendedName>
</protein>
<feature type="region of interest" description="Disordered" evidence="11">
    <location>
        <begin position="226"/>
        <end position="254"/>
    </location>
</feature>
<evidence type="ECO:0000256" key="7">
    <source>
        <dbReference type="ARBA" id="ARBA00022833"/>
    </source>
</evidence>
<dbReference type="GO" id="GO:0006397">
    <property type="term" value="P:mRNA processing"/>
    <property type="evidence" value="ECO:0007669"/>
    <property type="project" value="UniProtKB-KW"/>
</dbReference>
<feature type="domain" description="CCHC-type" evidence="14">
    <location>
        <begin position="215"/>
        <end position="229"/>
    </location>
</feature>
<dbReference type="AlphaFoldDB" id="A0A1I7XJG6"/>
<dbReference type="SMART" id="SM00356">
    <property type="entry name" value="ZnF_C3H1"/>
    <property type="match status" value="5"/>
</dbReference>
<evidence type="ECO:0000256" key="3">
    <source>
        <dbReference type="ARBA" id="ARBA00022664"/>
    </source>
</evidence>
<dbReference type="InterPro" id="IPR001878">
    <property type="entry name" value="Znf_CCHC"/>
</dbReference>
<evidence type="ECO:0000256" key="10">
    <source>
        <dbReference type="PROSITE-ProRule" id="PRU00723"/>
    </source>
</evidence>
<feature type="zinc finger region" description="C3H1-type" evidence="10">
    <location>
        <begin position="114"/>
        <end position="141"/>
    </location>
</feature>
<evidence type="ECO:0000259" key="14">
    <source>
        <dbReference type="PROSITE" id="PS50158"/>
    </source>
</evidence>
<evidence type="ECO:0000259" key="13">
    <source>
        <dbReference type="PROSITE" id="PS50103"/>
    </source>
</evidence>
<dbReference type="GO" id="GO:0008270">
    <property type="term" value="F:zinc ion binding"/>
    <property type="evidence" value="ECO:0007669"/>
    <property type="project" value="UniProtKB-KW"/>
</dbReference>
<feature type="zinc finger region" description="C3H1-type" evidence="10">
    <location>
        <begin position="167"/>
        <end position="193"/>
    </location>
</feature>
<feature type="domain" description="C3H1-type" evidence="13">
    <location>
        <begin position="114"/>
        <end position="141"/>
    </location>
</feature>
<dbReference type="InterPro" id="IPR001841">
    <property type="entry name" value="Znf_RING"/>
</dbReference>
<feature type="domain" description="C3H1-type" evidence="13">
    <location>
        <begin position="86"/>
        <end position="113"/>
    </location>
</feature>
<dbReference type="FunFam" id="4.10.1000.10:FF:000005">
    <property type="entry name" value="cleavage and polyadenylation specificity factor subunit 4"/>
    <property type="match status" value="1"/>
</dbReference>
<keyword evidence="5" id="KW-0677">Repeat</keyword>
<sequence>MIAVQSTIPAFGYDTSSLYRTPMTMDDIIAGIDAPITDVEEALLYQRGAREVPFAGMDKSGRGVCVKHIQGICSLNQVCPLRHLVGDKAVVCKHWLRGLCKKGDQCEFLHEYDLTKMPECFFFSKYMACSNRECPFRHIDPETKMKDCPWYDRGFCRHGPYCKHRHRRRVMCPNFLVGFCPDGPNCKFTHPSFALPAAENSQVNNKRVYNQLIICHNCHERGHKATHCPHLPSQQGKPAENNPANRGPVQPVDLSMFPDKKSLAEVTCYKMSKKKEKVDRESGTKRKRASKTALEPKAKILKKENEADIRDVEVKESYTLPLKKINAHVTCGLCKGYLIDATTIIECLHTFCKSCLLNYFEEEDNCCPKCKQLIHQSHPSHYVAFDRTMQDIVYKLVPGPELLKTYCFNTHYSLSGTLILLFITMQFF</sequence>
<dbReference type="InterPro" id="IPR018957">
    <property type="entry name" value="Znf_C3HC4_RING-type"/>
</dbReference>
<dbReference type="SUPFAM" id="SSF90229">
    <property type="entry name" value="CCCH zinc finger"/>
    <property type="match status" value="1"/>
</dbReference>
<keyword evidence="4 10" id="KW-0479">Metal-binding</keyword>
<keyword evidence="3" id="KW-0507">mRNA processing</keyword>
<dbReference type="PROSITE" id="PS50103">
    <property type="entry name" value="ZF_C3H1"/>
    <property type="match status" value="4"/>
</dbReference>
<dbReference type="SUPFAM" id="SSF57850">
    <property type="entry name" value="RING/U-box"/>
    <property type="match status" value="1"/>
</dbReference>
<organism evidence="15 16">
    <name type="scientific">Heterorhabditis bacteriophora</name>
    <name type="common">Entomopathogenic nematode worm</name>
    <dbReference type="NCBI Taxonomy" id="37862"/>
    <lineage>
        <taxon>Eukaryota</taxon>
        <taxon>Metazoa</taxon>
        <taxon>Ecdysozoa</taxon>
        <taxon>Nematoda</taxon>
        <taxon>Chromadorea</taxon>
        <taxon>Rhabditida</taxon>
        <taxon>Rhabditina</taxon>
        <taxon>Rhabditomorpha</taxon>
        <taxon>Strongyloidea</taxon>
        <taxon>Heterorhabditidae</taxon>
        <taxon>Heterorhabditis</taxon>
    </lineage>
</organism>
<dbReference type="GO" id="GO:0019899">
    <property type="term" value="F:enzyme binding"/>
    <property type="evidence" value="ECO:0007669"/>
    <property type="project" value="UniProtKB-ARBA"/>
</dbReference>
<accession>A0A1I7XJG6</accession>
<evidence type="ECO:0000256" key="6">
    <source>
        <dbReference type="ARBA" id="ARBA00022771"/>
    </source>
</evidence>
<comment type="subcellular location">
    <subcellularLocation>
        <location evidence="1">Nucleus</location>
    </subcellularLocation>
</comment>
<dbReference type="Pfam" id="PF00097">
    <property type="entry name" value="zf-C3HC4"/>
    <property type="match status" value="1"/>
</dbReference>
<dbReference type="InterPro" id="IPR045348">
    <property type="entry name" value="CPSF4/Yth1"/>
</dbReference>
<dbReference type="InterPro" id="IPR017907">
    <property type="entry name" value="Znf_RING_CS"/>
</dbReference>
<dbReference type="PROSITE" id="PS50158">
    <property type="entry name" value="ZF_CCHC"/>
    <property type="match status" value="1"/>
</dbReference>
<keyword evidence="9" id="KW-0539">Nucleus</keyword>
<feature type="domain" description="C3H1-type" evidence="13">
    <location>
        <begin position="167"/>
        <end position="193"/>
    </location>
</feature>
<dbReference type="InterPro" id="IPR036855">
    <property type="entry name" value="Znf_CCCH_sf"/>
</dbReference>
<evidence type="ECO:0000256" key="2">
    <source>
        <dbReference type="ARBA" id="ARBA00016264"/>
    </source>
</evidence>
<keyword evidence="6 10" id="KW-0863">Zinc-finger</keyword>
<evidence type="ECO:0000313" key="15">
    <source>
        <dbReference type="Proteomes" id="UP000095283"/>
    </source>
</evidence>
<evidence type="ECO:0000256" key="9">
    <source>
        <dbReference type="ARBA" id="ARBA00023242"/>
    </source>
</evidence>
<dbReference type="GO" id="GO:0005737">
    <property type="term" value="C:cytoplasm"/>
    <property type="evidence" value="ECO:0007669"/>
    <property type="project" value="UniProtKB-ARBA"/>
</dbReference>
<keyword evidence="8" id="KW-0694">RNA-binding</keyword>
<evidence type="ECO:0000256" key="5">
    <source>
        <dbReference type="ARBA" id="ARBA00022737"/>
    </source>
</evidence>
<dbReference type="SUPFAM" id="SSF57756">
    <property type="entry name" value="Retrovirus zinc finger-like domains"/>
    <property type="match status" value="1"/>
</dbReference>
<dbReference type="PANTHER" id="PTHR23102:SF24">
    <property type="entry name" value="CLEAVAGE AND POLYADENYLATION SPECIFICITY FACTOR SUBUNIT 4"/>
    <property type="match status" value="1"/>
</dbReference>
<dbReference type="PROSITE" id="PS00518">
    <property type="entry name" value="ZF_RING_1"/>
    <property type="match status" value="1"/>
</dbReference>
<dbReference type="Proteomes" id="UP000095283">
    <property type="component" value="Unplaced"/>
</dbReference>
<dbReference type="WBParaSite" id="Hba_17657">
    <property type="protein sequence ID" value="Hba_17657"/>
    <property type="gene ID" value="Hba_17657"/>
</dbReference>
<feature type="domain" description="RING-type" evidence="12">
    <location>
        <begin position="331"/>
        <end position="371"/>
    </location>
</feature>
<evidence type="ECO:0000256" key="11">
    <source>
        <dbReference type="SAM" id="MobiDB-lite"/>
    </source>
</evidence>
<dbReference type="GO" id="GO:0003723">
    <property type="term" value="F:RNA binding"/>
    <property type="evidence" value="ECO:0007669"/>
    <property type="project" value="UniProtKB-KW"/>
</dbReference>
<keyword evidence="7 10" id="KW-0862">Zinc</keyword>
<feature type="domain" description="C3H1-type" evidence="13">
    <location>
        <begin position="142"/>
        <end position="166"/>
    </location>
</feature>
<evidence type="ECO:0000256" key="8">
    <source>
        <dbReference type="ARBA" id="ARBA00022884"/>
    </source>
</evidence>
<dbReference type="GO" id="GO:0005634">
    <property type="term" value="C:nucleus"/>
    <property type="evidence" value="ECO:0007669"/>
    <property type="project" value="UniProtKB-SubCell"/>
</dbReference>
<proteinExistence type="predicted"/>
<dbReference type="PANTHER" id="PTHR23102">
    <property type="entry name" value="CLEAVAGE AND POLYADENYLATION SPECIFICITY FACTOR SUBUNIT 4-RELATED"/>
    <property type="match status" value="1"/>
</dbReference>